<dbReference type="GO" id="GO:0015791">
    <property type="term" value="P:polyol transmembrane transport"/>
    <property type="evidence" value="ECO:0007669"/>
    <property type="project" value="UniProtKB-ARBA"/>
</dbReference>
<dbReference type="FunFam" id="1.20.1250.20:FF:000100">
    <property type="entry name" value="MFS sugar transporter, putative"/>
    <property type="match status" value="1"/>
</dbReference>
<evidence type="ECO:0000256" key="5">
    <source>
        <dbReference type="ARBA" id="ARBA00022989"/>
    </source>
</evidence>
<dbReference type="InterPro" id="IPR036259">
    <property type="entry name" value="MFS_trans_sf"/>
</dbReference>
<keyword evidence="6 10" id="KW-0472">Membrane</keyword>
<feature type="transmembrane region" description="Helical" evidence="10">
    <location>
        <begin position="184"/>
        <end position="202"/>
    </location>
</feature>
<feature type="transmembrane region" description="Helical" evidence="10">
    <location>
        <begin position="403"/>
        <end position="423"/>
    </location>
</feature>
<gene>
    <name evidence="12" type="ORF">BDV98DRAFT_52300</name>
</gene>
<name>A0A5C3QKS5_9AGAR</name>
<dbReference type="SUPFAM" id="SSF103473">
    <property type="entry name" value="MFS general substrate transporter"/>
    <property type="match status" value="1"/>
</dbReference>
<dbReference type="GO" id="GO:0015798">
    <property type="term" value="P:myo-inositol transport"/>
    <property type="evidence" value="ECO:0007669"/>
    <property type="project" value="UniProtKB-ARBA"/>
</dbReference>
<protein>
    <recommendedName>
        <fullName evidence="11">Major facilitator superfamily (MFS) profile domain-containing protein</fullName>
    </recommendedName>
</protein>
<proteinExistence type="inferred from homology"/>
<dbReference type="STRING" id="1884261.A0A5C3QKS5"/>
<evidence type="ECO:0000259" key="11">
    <source>
        <dbReference type="PROSITE" id="PS50850"/>
    </source>
</evidence>
<feature type="transmembrane region" description="Helical" evidence="10">
    <location>
        <begin position="533"/>
        <end position="552"/>
    </location>
</feature>
<dbReference type="PANTHER" id="PTHR48020">
    <property type="entry name" value="PROTON MYO-INOSITOL COTRANSPORTER"/>
    <property type="match status" value="1"/>
</dbReference>
<dbReference type="Gene3D" id="1.20.1250.20">
    <property type="entry name" value="MFS general substrate transporter like domains"/>
    <property type="match status" value="2"/>
</dbReference>
<evidence type="ECO:0000256" key="6">
    <source>
        <dbReference type="ARBA" id="ARBA00023136"/>
    </source>
</evidence>
<evidence type="ECO:0000256" key="2">
    <source>
        <dbReference type="ARBA" id="ARBA00010992"/>
    </source>
</evidence>
<dbReference type="InterPro" id="IPR050814">
    <property type="entry name" value="Myo-inositol_Transporter"/>
</dbReference>
<reference evidence="12 13" key="1">
    <citation type="journal article" date="2019" name="Nat. Ecol. Evol.">
        <title>Megaphylogeny resolves global patterns of mushroom evolution.</title>
        <authorList>
            <person name="Varga T."/>
            <person name="Krizsan K."/>
            <person name="Foldi C."/>
            <person name="Dima B."/>
            <person name="Sanchez-Garcia M."/>
            <person name="Sanchez-Ramirez S."/>
            <person name="Szollosi G.J."/>
            <person name="Szarkandi J.G."/>
            <person name="Papp V."/>
            <person name="Albert L."/>
            <person name="Andreopoulos W."/>
            <person name="Angelini C."/>
            <person name="Antonin V."/>
            <person name="Barry K.W."/>
            <person name="Bougher N.L."/>
            <person name="Buchanan P."/>
            <person name="Buyck B."/>
            <person name="Bense V."/>
            <person name="Catcheside P."/>
            <person name="Chovatia M."/>
            <person name="Cooper J."/>
            <person name="Damon W."/>
            <person name="Desjardin D."/>
            <person name="Finy P."/>
            <person name="Geml J."/>
            <person name="Haridas S."/>
            <person name="Hughes K."/>
            <person name="Justo A."/>
            <person name="Karasinski D."/>
            <person name="Kautmanova I."/>
            <person name="Kiss B."/>
            <person name="Kocsube S."/>
            <person name="Kotiranta H."/>
            <person name="LaButti K.M."/>
            <person name="Lechner B.E."/>
            <person name="Liimatainen K."/>
            <person name="Lipzen A."/>
            <person name="Lukacs Z."/>
            <person name="Mihaltcheva S."/>
            <person name="Morgado L.N."/>
            <person name="Niskanen T."/>
            <person name="Noordeloos M.E."/>
            <person name="Ohm R.A."/>
            <person name="Ortiz-Santana B."/>
            <person name="Ovrebo C."/>
            <person name="Racz N."/>
            <person name="Riley R."/>
            <person name="Savchenko A."/>
            <person name="Shiryaev A."/>
            <person name="Soop K."/>
            <person name="Spirin V."/>
            <person name="Szebenyi C."/>
            <person name="Tomsovsky M."/>
            <person name="Tulloss R.E."/>
            <person name="Uehling J."/>
            <person name="Grigoriev I.V."/>
            <person name="Vagvolgyi C."/>
            <person name="Papp T."/>
            <person name="Martin F.M."/>
            <person name="Miettinen O."/>
            <person name="Hibbett D.S."/>
            <person name="Nagy L.G."/>
        </authorList>
    </citation>
    <scope>NUCLEOTIDE SEQUENCE [LARGE SCALE GENOMIC DNA]</scope>
    <source>
        <strain evidence="12 13">CBS 309.79</strain>
    </source>
</reference>
<dbReference type="InterPro" id="IPR005829">
    <property type="entry name" value="Sugar_transporter_CS"/>
</dbReference>
<evidence type="ECO:0000256" key="7">
    <source>
        <dbReference type="ARBA" id="ARBA00049119"/>
    </source>
</evidence>
<dbReference type="PROSITE" id="PS00216">
    <property type="entry name" value="SUGAR_TRANSPORT_1"/>
    <property type="match status" value="1"/>
</dbReference>
<evidence type="ECO:0000256" key="9">
    <source>
        <dbReference type="SAM" id="MobiDB-lite"/>
    </source>
</evidence>
<feature type="transmembrane region" description="Helical" evidence="10">
    <location>
        <begin position="501"/>
        <end position="521"/>
    </location>
</feature>
<feature type="transmembrane region" description="Helical" evidence="10">
    <location>
        <begin position="462"/>
        <end position="480"/>
    </location>
</feature>
<feature type="transmembrane region" description="Helical" evidence="10">
    <location>
        <begin position="369"/>
        <end position="391"/>
    </location>
</feature>
<keyword evidence="13" id="KW-1185">Reference proteome</keyword>
<keyword evidence="3 8" id="KW-0813">Transport</keyword>
<dbReference type="InterPro" id="IPR005828">
    <property type="entry name" value="MFS_sugar_transport-like"/>
</dbReference>
<evidence type="ECO:0000256" key="3">
    <source>
        <dbReference type="ARBA" id="ARBA00022448"/>
    </source>
</evidence>
<evidence type="ECO:0000256" key="4">
    <source>
        <dbReference type="ARBA" id="ARBA00022692"/>
    </source>
</evidence>
<dbReference type="GO" id="GO:0022857">
    <property type="term" value="F:transmembrane transporter activity"/>
    <property type="evidence" value="ECO:0007669"/>
    <property type="project" value="InterPro"/>
</dbReference>
<dbReference type="EMBL" id="ML178823">
    <property type="protein sequence ID" value="TFL02127.1"/>
    <property type="molecule type" value="Genomic_DNA"/>
</dbReference>
<dbReference type="InterPro" id="IPR020846">
    <property type="entry name" value="MFS_dom"/>
</dbReference>
<dbReference type="PROSITE" id="PS50850">
    <property type="entry name" value="MFS"/>
    <property type="match status" value="1"/>
</dbReference>
<evidence type="ECO:0000256" key="1">
    <source>
        <dbReference type="ARBA" id="ARBA00004141"/>
    </source>
</evidence>
<evidence type="ECO:0000256" key="8">
    <source>
        <dbReference type="RuleBase" id="RU003346"/>
    </source>
</evidence>
<keyword evidence="5 10" id="KW-1133">Transmembrane helix</keyword>
<dbReference type="OrthoDB" id="5290825at2759"/>
<comment type="catalytic activity">
    <reaction evidence="7">
        <text>myo-inositol(out) + H(+)(out) = myo-inositol(in) + H(+)(in)</text>
        <dbReference type="Rhea" id="RHEA:60364"/>
        <dbReference type="ChEBI" id="CHEBI:15378"/>
        <dbReference type="ChEBI" id="CHEBI:17268"/>
    </reaction>
</comment>
<dbReference type="PANTHER" id="PTHR48020:SF25">
    <property type="entry name" value="SUGAR TRANSPORTER, PUTATIVE (AFU_ORTHOLOGUE AFUA_7G05830)-RELATED"/>
    <property type="match status" value="1"/>
</dbReference>
<sequence length="625" mass="70481">MADIKEKSTGNFTEKRLESQNSRSDESLDLNVKLANPLRQWTREDLIARAKAFAVKCEREDLQEEFAKGAIAAAYPNSYEMEPAFTEEDKESLRREKTHRWHQPKTLYYMVILCSLAAAVQGMDQSVINGANLFFPSQFGIPQGQGSERNEWLHGIINSVPYFSSALLASWTTAPLNKYFGRRGTIFITCGIACVTCIWSALTDSWWHLMIARIALGFGIGPKSATVPVYAAECTPAAIRGGLVMQWQLWTAFGIMMGYVADLAFYYVPDQGGIVGLNWRLMLGSAAIPPLFVMAQVFFCPESPRWYVSKGKYRQAYDSMLRMRNTPLLAARDLYLAHEILQAEEEVNSNIRRSKLVEMITVPRNRKGMLGSGIVMFMQQFCGINVMAYYSSSIFQSAGATPFTALAASLGWGACNWLFGFPAVKTIDIFGRRQLLLIGFPLMSLALWFTGASFNIPEGSTARIACIALGTYLHCIFYSPSEGPVPFTYSAESFPLYIRDIGMSYAVSVCWFFNGVLSLTWPPLERAFTTQGAFYYYATWNLIGWALVFWLLPETKGLTLEELDTVFSVSNKDHIAYQTKHIPYYIQKYFFRRKGLEREPLYPHEKLSLEERQKMGTAVPQAAGH</sequence>
<accession>A0A5C3QKS5</accession>
<feature type="domain" description="Major facilitator superfamily (MFS) profile" evidence="11">
    <location>
        <begin position="110"/>
        <end position="556"/>
    </location>
</feature>
<evidence type="ECO:0000313" key="13">
    <source>
        <dbReference type="Proteomes" id="UP000305067"/>
    </source>
</evidence>
<evidence type="ECO:0000313" key="12">
    <source>
        <dbReference type="EMBL" id="TFL02127.1"/>
    </source>
</evidence>
<dbReference type="InterPro" id="IPR003663">
    <property type="entry name" value="Sugar/inositol_transpt"/>
</dbReference>
<evidence type="ECO:0000256" key="10">
    <source>
        <dbReference type="SAM" id="Phobius"/>
    </source>
</evidence>
<keyword evidence="4 10" id="KW-0812">Transmembrane</keyword>
<feature type="transmembrane region" description="Helical" evidence="10">
    <location>
        <begin position="106"/>
        <end position="123"/>
    </location>
</feature>
<dbReference type="NCBIfam" id="TIGR00879">
    <property type="entry name" value="SP"/>
    <property type="match status" value="1"/>
</dbReference>
<dbReference type="PRINTS" id="PR00171">
    <property type="entry name" value="SUGRTRNSPORT"/>
</dbReference>
<dbReference type="Pfam" id="PF00083">
    <property type="entry name" value="Sugar_tr"/>
    <property type="match status" value="1"/>
</dbReference>
<comment type="similarity">
    <text evidence="2 8">Belongs to the major facilitator superfamily. Sugar transporter (TC 2.A.1.1) family.</text>
</comment>
<dbReference type="GO" id="GO:0016020">
    <property type="term" value="C:membrane"/>
    <property type="evidence" value="ECO:0007669"/>
    <property type="project" value="UniProtKB-SubCell"/>
</dbReference>
<dbReference type="Proteomes" id="UP000305067">
    <property type="component" value="Unassembled WGS sequence"/>
</dbReference>
<feature type="region of interest" description="Disordered" evidence="9">
    <location>
        <begin position="1"/>
        <end position="23"/>
    </location>
</feature>
<feature type="transmembrane region" description="Helical" evidence="10">
    <location>
        <begin position="435"/>
        <end position="456"/>
    </location>
</feature>
<dbReference type="AlphaFoldDB" id="A0A5C3QKS5"/>
<comment type="subcellular location">
    <subcellularLocation>
        <location evidence="1">Membrane</location>
        <topology evidence="1">Multi-pass membrane protein</topology>
    </subcellularLocation>
</comment>
<feature type="transmembrane region" description="Helical" evidence="10">
    <location>
        <begin position="249"/>
        <end position="269"/>
    </location>
</feature>
<organism evidence="12 13">
    <name type="scientific">Pterulicium gracile</name>
    <dbReference type="NCBI Taxonomy" id="1884261"/>
    <lineage>
        <taxon>Eukaryota</taxon>
        <taxon>Fungi</taxon>
        <taxon>Dikarya</taxon>
        <taxon>Basidiomycota</taxon>
        <taxon>Agaricomycotina</taxon>
        <taxon>Agaricomycetes</taxon>
        <taxon>Agaricomycetidae</taxon>
        <taxon>Agaricales</taxon>
        <taxon>Pleurotineae</taxon>
        <taxon>Pterulaceae</taxon>
        <taxon>Pterulicium</taxon>
    </lineage>
</organism>